<dbReference type="PANTHER" id="PTHR42912">
    <property type="entry name" value="METHYLTRANSFERASE"/>
    <property type="match status" value="1"/>
</dbReference>
<name>A0A835TFF9_CHLIN</name>
<dbReference type="SUPFAM" id="SSF53335">
    <property type="entry name" value="S-adenosyl-L-methionine-dependent methyltransferases"/>
    <property type="match status" value="2"/>
</dbReference>
<accession>A0A835TFF9</accession>
<feature type="compositionally biased region" description="Pro residues" evidence="1">
    <location>
        <begin position="181"/>
        <end position="197"/>
    </location>
</feature>
<evidence type="ECO:0000256" key="1">
    <source>
        <dbReference type="SAM" id="MobiDB-lite"/>
    </source>
</evidence>
<reference evidence="4" key="1">
    <citation type="journal article" date="2020" name="bioRxiv">
        <title>Comparative genomics of Chlamydomonas.</title>
        <authorList>
            <person name="Craig R.J."/>
            <person name="Hasan A.R."/>
            <person name="Ness R.W."/>
            <person name="Keightley P.D."/>
        </authorList>
    </citation>
    <scope>NUCLEOTIDE SEQUENCE</scope>
    <source>
        <strain evidence="4">SAG 7.73</strain>
    </source>
</reference>
<dbReference type="Gene3D" id="3.40.50.150">
    <property type="entry name" value="Vaccinia Virus protein VP39"/>
    <property type="match status" value="2"/>
</dbReference>
<keyword evidence="2" id="KW-0472">Membrane</keyword>
<dbReference type="InterPro" id="IPR029063">
    <property type="entry name" value="SAM-dependent_MTases_sf"/>
</dbReference>
<gene>
    <name evidence="4" type="ORF">HXX76_004728</name>
</gene>
<keyword evidence="5" id="KW-1185">Reference proteome</keyword>
<dbReference type="Pfam" id="PF08241">
    <property type="entry name" value="Methyltransf_11"/>
    <property type="match status" value="1"/>
</dbReference>
<evidence type="ECO:0000259" key="3">
    <source>
        <dbReference type="Pfam" id="PF08241"/>
    </source>
</evidence>
<dbReference type="InterPro" id="IPR050508">
    <property type="entry name" value="Methyltransf_Superfamily"/>
</dbReference>
<organism evidence="4 5">
    <name type="scientific">Chlamydomonas incerta</name>
    <dbReference type="NCBI Taxonomy" id="51695"/>
    <lineage>
        <taxon>Eukaryota</taxon>
        <taxon>Viridiplantae</taxon>
        <taxon>Chlorophyta</taxon>
        <taxon>core chlorophytes</taxon>
        <taxon>Chlorophyceae</taxon>
        <taxon>CS clade</taxon>
        <taxon>Chlamydomonadales</taxon>
        <taxon>Chlamydomonadaceae</taxon>
        <taxon>Chlamydomonas</taxon>
    </lineage>
</organism>
<dbReference type="InterPro" id="IPR013216">
    <property type="entry name" value="Methyltransf_11"/>
</dbReference>
<evidence type="ECO:0000256" key="2">
    <source>
        <dbReference type="SAM" id="Phobius"/>
    </source>
</evidence>
<protein>
    <recommendedName>
        <fullName evidence="3">Methyltransferase type 11 domain-containing protein</fullName>
    </recommendedName>
</protein>
<feature type="region of interest" description="Disordered" evidence="1">
    <location>
        <begin position="246"/>
        <end position="290"/>
    </location>
</feature>
<dbReference type="PANTHER" id="PTHR42912:SF96">
    <property type="entry name" value="METHYLTRANSFERASE DOMAIN-CONTAINING PROTEIN"/>
    <property type="match status" value="1"/>
</dbReference>
<sequence>MKVRTPSISNVVQAVRKRAKPGSASISGRSALVGGALLFGGTAYFSYRYSNAHAVLPTPDADAPIDPAAGFRVFDAIADRYDEAIGQEEAALWYGTMRKWLLKQASGDVLEISVGTGRNFKYYDLSESSGIRSLTCTDLSQHMLYRAEDKFFDELQLGMKHPNIKVNFVLADAHCLVDPNAKPPAPPPKPKPEPPAPRKTIIPGLPAVPPPESAPGADSGPQGQPANAEPYVAPWWAYWRHMPPREDEPAAVSTSSRSGNSSGSRGTGGAAAAAGNGELRINPDDTRELPGLHSRGLLNLFRVLLPESSQPSGSGGDRSNSNGNSSGSSGASRAASTANTLDASMHSGTAVVGSQAAGTQGRQDAVAAPCTAPSAAALQPQAAGGCGCSSGHPEGNEWQYVRRCATGQLEGGAKLHRFAPGQFDTVVDTFGLCSHEDPVQVLKEIARVCKPGGRILLLQHGRSHYQWLNDKLDGSAVDHQRKWGCLWNRDILDIVKQAGLVVDKSTRWHFGTSYYIVAYPPVQR</sequence>
<feature type="transmembrane region" description="Helical" evidence="2">
    <location>
        <begin position="26"/>
        <end position="47"/>
    </location>
</feature>
<keyword evidence="2" id="KW-1133">Transmembrane helix</keyword>
<feature type="region of interest" description="Disordered" evidence="1">
    <location>
        <begin position="179"/>
        <end position="228"/>
    </location>
</feature>
<dbReference type="OrthoDB" id="416496at2759"/>
<proteinExistence type="predicted"/>
<dbReference type="AlphaFoldDB" id="A0A835TFF9"/>
<dbReference type="Proteomes" id="UP000650467">
    <property type="component" value="Unassembled WGS sequence"/>
</dbReference>
<feature type="compositionally biased region" description="Basic and acidic residues" evidence="1">
    <location>
        <begin position="281"/>
        <end position="290"/>
    </location>
</feature>
<dbReference type="EMBL" id="JAEHOC010000008">
    <property type="protein sequence ID" value="KAG2439369.1"/>
    <property type="molecule type" value="Genomic_DNA"/>
</dbReference>
<dbReference type="GO" id="GO:0008757">
    <property type="term" value="F:S-adenosylmethionine-dependent methyltransferase activity"/>
    <property type="evidence" value="ECO:0007669"/>
    <property type="project" value="InterPro"/>
</dbReference>
<feature type="compositionally biased region" description="Low complexity" evidence="1">
    <location>
        <begin position="250"/>
        <end position="277"/>
    </location>
</feature>
<feature type="region of interest" description="Disordered" evidence="1">
    <location>
        <begin position="308"/>
        <end position="339"/>
    </location>
</feature>
<keyword evidence="2" id="KW-0812">Transmembrane</keyword>
<dbReference type="CDD" id="cd02440">
    <property type="entry name" value="AdoMet_MTases"/>
    <property type="match status" value="1"/>
</dbReference>
<comment type="caution">
    <text evidence="4">The sequence shown here is derived from an EMBL/GenBank/DDBJ whole genome shotgun (WGS) entry which is preliminary data.</text>
</comment>
<feature type="domain" description="Methyltransferase type 11" evidence="3">
    <location>
        <begin position="413"/>
        <end position="456"/>
    </location>
</feature>
<feature type="compositionally biased region" description="Low complexity" evidence="1">
    <location>
        <begin position="317"/>
        <end position="339"/>
    </location>
</feature>
<evidence type="ECO:0000313" key="5">
    <source>
        <dbReference type="Proteomes" id="UP000650467"/>
    </source>
</evidence>
<evidence type="ECO:0000313" key="4">
    <source>
        <dbReference type="EMBL" id="KAG2439369.1"/>
    </source>
</evidence>